<reference evidence="2 4" key="1">
    <citation type="submission" date="2024-08" db="EMBL/GenBank/DDBJ databases">
        <title>The draft genome of Apodemus speciosus.</title>
        <authorList>
            <person name="Nabeshima K."/>
            <person name="Suzuki S."/>
            <person name="Onuma M."/>
        </authorList>
    </citation>
    <scope>NUCLEOTIDE SEQUENCE [LARGE SCALE GENOMIC DNA]</scope>
    <source>
        <strain evidence="2">IB14-021</strain>
    </source>
</reference>
<keyword evidence="1" id="KW-1133">Transmembrane helix</keyword>
<feature type="transmembrane region" description="Helical" evidence="1">
    <location>
        <begin position="7"/>
        <end position="28"/>
    </location>
</feature>
<organism evidence="2 4">
    <name type="scientific">Apodemus speciosus</name>
    <name type="common">Large Japanese field mouse</name>
    <dbReference type="NCBI Taxonomy" id="105296"/>
    <lineage>
        <taxon>Eukaryota</taxon>
        <taxon>Metazoa</taxon>
        <taxon>Chordata</taxon>
        <taxon>Craniata</taxon>
        <taxon>Vertebrata</taxon>
        <taxon>Euteleostomi</taxon>
        <taxon>Mammalia</taxon>
        <taxon>Eutheria</taxon>
        <taxon>Euarchontoglires</taxon>
        <taxon>Glires</taxon>
        <taxon>Rodentia</taxon>
        <taxon>Myomorpha</taxon>
        <taxon>Muroidea</taxon>
        <taxon>Muridae</taxon>
        <taxon>Murinae</taxon>
        <taxon>Apodemus</taxon>
    </lineage>
</organism>
<name>A0ABQ0FW89_APOSI</name>
<sequence>MLNAFKYPLLIGVGLSTVIGLLSCLIGYCSSHWCCKKAVRETRRERRRLMSMEMD</sequence>
<gene>
    <name evidence="2" type="ORF">APTSU1_001878400</name>
    <name evidence="3" type="ORF">APTSU1_001878500</name>
</gene>
<keyword evidence="1" id="KW-0472">Membrane</keyword>
<dbReference type="Proteomes" id="UP001623349">
    <property type="component" value="Unassembled WGS sequence"/>
</dbReference>
<dbReference type="EMBL" id="BAAFST010000911">
    <property type="protein sequence ID" value="GAB1303500.1"/>
    <property type="molecule type" value="Genomic_DNA"/>
</dbReference>
<protein>
    <submittedName>
        <fullName evidence="2">Prostaglandin F2 receptor negative regulator</fullName>
    </submittedName>
</protein>
<keyword evidence="4" id="KW-1185">Reference proteome</keyword>
<dbReference type="PROSITE" id="PS51257">
    <property type="entry name" value="PROKAR_LIPOPROTEIN"/>
    <property type="match status" value="1"/>
</dbReference>
<evidence type="ECO:0000313" key="2">
    <source>
        <dbReference type="EMBL" id="GAB1303499.1"/>
    </source>
</evidence>
<proteinExistence type="predicted"/>
<dbReference type="EMBL" id="BAAFST010000910">
    <property type="protein sequence ID" value="GAB1303499.1"/>
    <property type="molecule type" value="Genomic_DNA"/>
</dbReference>
<evidence type="ECO:0000256" key="1">
    <source>
        <dbReference type="SAM" id="Phobius"/>
    </source>
</evidence>
<evidence type="ECO:0000313" key="3">
    <source>
        <dbReference type="EMBL" id="GAB1303500.1"/>
    </source>
</evidence>
<accession>A0ABQ0FW89</accession>
<evidence type="ECO:0000313" key="4">
    <source>
        <dbReference type="Proteomes" id="UP001623349"/>
    </source>
</evidence>
<comment type="caution">
    <text evidence="2">The sequence shown here is derived from an EMBL/GenBank/DDBJ whole genome shotgun (WGS) entry which is preliminary data.</text>
</comment>
<keyword evidence="2" id="KW-0675">Receptor</keyword>
<keyword evidence="1" id="KW-0812">Transmembrane</keyword>